<protein>
    <recommendedName>
        <fullName evidence="2">Protein amnionless</fullName>
    </recommendedName>
</protein>
<keyword evidence="5" id="KW-0812">Transmembrane</keyword>
<gene>
    <name evidence="11" type="ORF">O3P69_020198</name>
</gene>
<evidence type="ECO:0000256" key="7">
    <source>
        <dbReference type="ARBA" id="ARBA00022927"/>
    </source>
</evidence>
<dbReference type="GO" id="GO:0006898">
    <property type="term" value="P:receptor-mediated endocytosis"/>
    <property type="evidence" value="ECO:0007669"/>
    <property type="project" value="TreeGrafter"/>
</dbReference>
<keyword evidence="12" id="KW-1185">Reference proteome</keyword>
<organism evidence="11 12">
    <name type="scientific">Scylla paramamosain</name>
    <name type="common">Mud crab</name>
    <dbReference type="NCBI Taxonomy" id="85552"/>
    <lineage>
        <taxon>Eukaryota</taxon>
        <taxon>Metazoa</taxon>
        <taxon>Ecdysozoa</taxon>
        <taxon>Arthropoda</taxon>
        <taxon>Crustacea</taxon>
        <taxon>Multicrustacea</taxon>
        <taxon>Malacostraca</taxon>
        <taxon>Eumalacostraca</taxon>
        <taxon>Eucarida</taxon>
        <taxon>Decapoda</taxon>
        <taxon>Pleocyemata</taxon>
        <taxon>Brachyura</taxon>
        <taxon>Eubrachyura</taxon>
        <taxon>Portunoidea</taxon>
        <taxon>Portunidae</taxon>
        <taxon>Portuninae</taxon>
        <taxon>Scylla</taxon>
    </lineage>
</organism>
<dbReference type="AlphaFoldDB" id="A0AAW0TKT9"/>
<name>A0AAW0TKT9_SCYPA</name>
<dbReference type="EMBL" id="JARAKH010000029">
    <property type="protein sequence ID" value="KAK8388137.1"/>
    <property type="molecule type" value="Genomic_DNA"/>
</dbReference>
<reference evidence="11 12" key="1">
    <citation type="submission" date="2023-03" db="EMBL/GenBank/DDBJ databases">
        <title>High-quality genome of Scylla paramamosain provides insights in environmental adaptation.</title>
        <authorList>
            <person name="Zhang L."/>
        </authorList>
    </citation>
    <scope>NUCLEOTIDE SEQUENCE [LARGE SCALE GENOMIC DNA]</scope>
    <source>
        <strain evidence="11">LZ_2023a</strain>
        <tissue evidence="11">Muscle</tissue>
    </source>
</reference>
<evidence type="ECO:0000256" key="9">
    <source>
        <dbReference type="ARBA" id="ARBA00023136"/>
    </source>
</evidence>
<keyword evidence="7" id="KW-0653">Protein transport</keyword>
<sequence>MPLTIQSARHSHDRHVKSPAYNTLLGHYPTTLRQHGQHGTKLSLSLTVSHNLLENAAARGVPSVNRQEGNSNSVRSTHGAGNCGDDDRLGGDLNTLWDGKRVVAAAVVVVKWRQGAENQDSNREDKLRFARNKGQASLSLLEVVAAGTTLPQHNVKPRDPRATWGRISIECRGELGYVAQVFDCLTVSAVVQCVVRCRGRGKGGGTVSGQSVPGRASMWGSAALLLLLLADSEAGVRKRWTPSWDLTAKNNWKEEKLPCGGGIASLPRYPENSLFLGADLTLGSLDLPIDGEIILGEKARFLFDHTSSGDCADAEWTHRGPIFPALSDSLFTVQLAPPVISVTTLSVGNRNFTTSELAAYVRTPEGAMRFRGISSSRDGAPLYVESPGECTDVTGLHVWI</sequence>
<evidence type="ECO:0000256" key="2">
    <source>
        <dbReference type="ARBA" id="ARBA00021200"/>
    </source>
</evidence>
<feature type="compositionally biased region" description="Polar residues" evidence="10">
    <location>
        <begin position="64"/>
        <end position="76"/>
    </location>
</feature>
<dbReference type="PANTHER" id="PTHR14995">
    <property type="entry name" value="AMNIONLESS"/>
    <property type="match status" value="1"/>
</dbReference>
<dbReference type="PANTHER" id="PTHR14995:SF2">
    <property type="entry name" value="PROTEIN AMNIONLESS"/>
    <property type="match status" value="1"/>
</dbReference>
<evidence type="ECO:0000256" key="8">
    <source>
        <dbReference type="ARBA" id="ARBA00022989"/>
    </source>
</evidence>
<keyword evidence="8" id="KW-1133">Transmembrane helix</keyword>
<evidence type="ECO:0000313" key="11">
    <source>
        <dbReference type="EMBL" id="KAK8388137.1"/>
    </source>
</evidence>
<dbReference type="Pfam" id="PF14828">
    <property type="entry name" value="Amnionless"/>
    <property type="match status" value="1"/>
</dbReference>
<keyword evidence="3" id="KW-0813">Transport</keyword>
<evidence type="ECO:0000256" key="4">
    <source>
        <dbReference type="ARBA" id="ARBA00022475"/>
    </source>
</evidence>
<evidence type="ECO:0000256" key="3">
    <source>
        <dbReference type="ARBA" id="ARBA00022448"/>
    </source>
</evidence>
<dbReference type="GO" id="GO:0016324">
    <property type="term" value="C:apical plasma membrane"/>
    <property type="evidence" value="ECO:0007669"/>
    <property type="project" value="TreeGrafter"/>
</dbReference>
<keyword evidence="9" id="KW-0472">Membrane</keyword>
<evidence type="ECO:0000256" key="6">
    <source>
        <dbReference type="ARBA" id="ARBA00022729"/>
    </source>
</evidence>
<evidence type="ECO:0000313" key="12">
    <source>
        <dbReference type="Proteomes" id="UP001487740"/>
    </source>
</evidence>
<evidence type="ECO:0000256" key="5">
    <source>
        <dbReference type="ARBA" id="ARBA00022692"/>
    </source>
</evidence>
<dbReference type="GO" id="GO:0030139">
    <property type="term" value="C:endocytic vesicle"/>
    <property type="evidence" value="ECO:0007669"/>
    <property type="project" value="TreeGrafter"/>
</dbReference>
<keyword evidence="6" id="KW-0732">Signal</keyword>
<proteinExistence type="predicted"/>
<evidence type="ECO:0000256" key="10">
    <source>
        <dbReference type="SAM" id="MobiDB-lite"/>
    </source>
</evidence>
<dbReference type="GO" id="GO:0015031">
    <property type="term" value="P:protein transport"/>
    <property type="evidence" value="ECO:0007669"/>
    <property type="project" value="UniProtKB-KW"/>
</dbReference>
<accession>A0AAW0TKT9</accession>
<dbReference type="Proteomes" id="UP001487740">
    <property type="component" value="Unassembled WGS sequence"/>
</dbReference>
<evidence type="ECO:0000256" key="1">
    <source>
        <dbReference type="ARBA" id="ARBA00004251"/>
    </source>
</evidence>
<keyword evidence="4" id="KW-1003">Cell membrane</keyword>
<comment type="subcellular location">
    <subcellularLocation>
        <location evidence="1">Cell membrane</location>
        <topology evidence="1">Single-pass type I membrane protein</topology>
    </subcellularLocation>
</comment>
<dbReference type="InterPro" id="IPR026112">
    <property type="entry name" value="AMN"/>
</dbReference>
<comment type="caution">
    <text evidence="11">The sequence shown here is derived from an EMBL/GenBank/DDBJ whole genome shotgun (WGS) entry which is preliminary data.</text>
</comment>
<feature type="region of interest" description="Disordered" evidence="10">
    <location>
        <begin position="60"/>
        <end position="86"/>
    </location>
</feature>